<dbReference type="CDD" id="cd23431">
    <property type="entry name" value="beta-trefoil_Ricin_AtEULS3-like"/>
    <property type="match status" value="1"/>
</dbReference>
<dbReference type="HOGENOM" id="CLU_012181_0_0_1"/>
<dbReference type="Gramene" id="ONIVA03G16820.1">
    <property type="protein sequence ID" value="ONIVA03G16820.1"/>
    <property type="gene ID" value="ONIVA03G16820"/>
</dbReference>
<accession>A0A0E0GLT3</accession>
<organism evidence="1">
    <name type="scientific">Oryza nivara</name>
    <name type="common">Indian wild rice</name>
    <name type="synonym">Oryza sativa f. spontanea</name>
    <dbReference type="NCBI Taxonomy" id="4536"/>
    <lineage>
        <taxon>Eukaryota</taxon>
        <taxon>Viridiplantae</taxon>
        <taxon>Streptophyta</taxon>
        <taxon>Embryophyta</taxon>
        <taxon>Tracheophyta</taxon>
        <taxon>Spermatophyta</taxon>
        <taxon>Magnoliopsida</taxon>
        <taxon>Liliopsida</taxon>
        <taxon>Poales</taxon>
        <taxon>Poaceae</taxon>
        <taxon>BOP clade</taxon>
        <taxon>Oryzoideae</taxon>
        <taxon>Oryzeae</taxon>
        <taxon>Oryzinae</taxon>
        <taxon>Oryza</taxon>
    </lineage>
</organism>
<dbReference type="AlphaFoldDB" id="A0A0E0GLT3"/>
<dbReference type="InterPro" id="IPR035992">
    <property type="entry name" value="Ricin_B-like_lectins"/>
</dbReference>
<protein>
    <submittedName>
        <fullName evidence="1">Uncharacterized protein</fullName>
    </submittedName>
</protein>
<evidence type="ECO:0000313" key="1">
    <source>
        <dbReference type="EnsemblPlants" id="ONIVA03G16820.1"/>
    </source>
</evidence>
<name>A0A0E0GLT3_ORYNI</name>
<reference evidence="1" key="2">
    <citation type="submission" date="2018-04" db="EMBL/GenBank/DDBJ databases">
        <title>OnivRS2 (Oryza nivara Reference Sequence Version 2).</title>
        <authorList>
            <person name="Zhang J."/>
            <person name="Kudrna D."/>
            <person name="Lee S."/>
            <person name="Talag J."/>
            <person name="Rajasekar S."/>
            <person name="Welchert J."/>
            <person name="Hsing Y.-I."/>
            <person name="Wing R.A."/>
        </authorList>
    </citation>
    <scope>NUCLEOTIDE SEQUENCE [LARGE SCALE GENOMIC DNA]</scope>
    <source>
        <strain evidence="1">SL10</strain>
    </source>
</reference>
<dbReference type="InterPro" id="IPR040249">
    <property type="entry name" value="Ricin_B-like_lectin_EULS3-like"/>
</dbReference>
<keyword evidence="2" id="KW-1185">Reference proteome</keyword>
<dbReference type="Proteomes" id="UP000006591">
    <property type="component" value="Chromosome 3"/>
</dbReference>
<dbReference type="PANTHER" id="PTHR31257:SF13">
    <property type="entry name" value="OS03G0325900 PROTEIN"/>
    <property type="match status" value="1"/>
</dbReference>
<sequence>MAHMFRIQCRASDVLRLTIVNGEVILGKSDPSDDRQARPLHFPSASLFHRLRHAHHVLALCTFVSMVWHKDAKYSAGIKDEAGRPAFALGNKATGDALKHSLGYCCPSRFKHEDDVCISPNHLVRVIKFEPGYLDESVLWTASVDVADGYRRIHMMNNADYIFDAEEGTPQYGGARDGTRLILFRWNEGLNQIWRMVPCGGGVLEHEKPLRVVCHSNQALCLSVRDGVVVLADIDIKSRRQWIVSFQNTGRVTDAEGHRSFVLVNWSSGKVMKRSGDGEPVELVGHSLDSVDVALLWTRGDDLGEEFNCIRTVSDVGLVLDAAGGVPEFGGAHDCTQIIVFPCHGGANQRRLWCEEEAAANAAWLGGIVWRTAQVVRIRGEVGMGDGRVGFSLVGYWVVHDISGLQVLTSANRNHPPVIFQVSTKPICTSACTRRGSPSPSPGMEHAFRIQCRASDDLSLAIVNGEVILAKSDPRDDRQARPSSLLLRFCVWHKDVRYSAGLKDEAGRLAFALVRLVKFEPGYLDESVLWTESEDTGDGFHRIHMINNADYIFDAEEAVPPCDGARDGTRLILFRWNGGDNQLWRMAPCIGAEPDHEPPVHVVCLTVRHGAVVLARIDHKDPKQEPVSRCHWTVSFRNTGRVTDEEGHRSFLLLNPSTGKAMKRSADKEQPVELVGHGPDSVDVALLWTRSDNVGEGFHCIRTVSDVSLVLDAAGGGRHDGTPIIVFPWNGGANQRWSMLPLD</sequence>
<reference evidence="1" key="1">
    <citation type="submission" date="2015-04" db="UniProtKB">
        <authorList>
            <consortium name="EnsemblPlants"/>
        </authorList>
    </citation>
    <scope>IDENTIFICATION</scope>
    <source>
        <strain evidence="1">SL10</strain>
    </source>
</reference>
<evidence type="ECO:0000313" key="2">
    <source>
        <dbReference type="Proteomes" id="UP000006591"/>
    </source>
</evidence>
<dbReference type="EnsemblPlants" id="ONIVA03G16820.1">
    <property type="protein sequence ID" value="ONIVA03G16820.1"/>
    <property type="gene ID" value="ONIVA03G16820"/>
</dbReference>
<proteinExistence type="predicted"/>
<dbReference type="SUPFAM" id="SSF50370">
    <property type="entry name" value="Ricin B-like lectins"/>
    <property type="match status" value="4"/>
</dbReference>
<dbReference type="PROSITE" id="PS50231">
    <property type="entry name" value="RICIN_B_LECTIN"/>
    <property type="match status" value="1"/>
</dbReference>
<dbReference type="eggNOG" id="ENOG502R50N">
    <property type="taxonomic scope" value="Eukaryota"/>
</dbReference>
<dbReference type="OMA" id="QRRLWCE"/>
<dbReference type="Gene3D" id="2.80.10.50">
    <property type="match status" value="2"/>
</dbReference>
<dbReference type="PANTHER" id="PTHR31257">
    <property type="entry name" value="RICIN B-LIKE LECTIN EULS3"/>
    <property type="match status" value="1"/>
</dbReference>